<evidence type="ECO:0000256" key="1">
    <source>
        <dbReference type="SAM" id="MobiDB-lite"/>
    </source>
</evidence>
<proteinExistence type="predicted"/>
<dbReference type="AlphaFoldDB" id="A0A061S8D5"/>
<dbReference type="InterPro" id="IPR007518">
    <property type="entry name" value="MINDY"/>
</dbReference>
<dbReference type="GO" id="GO:0071108">
    <property type="term" value="P:protein K48-linked deubiquitination"/>
    <property type="evidence" value="ECO:0007669"/>
    <property type="project" value="TreeGrafter"/>
</dbReference>
<evidence type="ECO:0000259" key="2">
    <source>
        <dbReference type="Pfam" id="PF04424"/>
    </source>
</evidence>
<dbReference type="PANTHER" id="PTHR18063:SF6">
    <property type="entry name" value="UBIQUITIN CARBOXYL-TERMINAL HYDROLASE"/>
    <property type="match status" value="1"/>
</dbReference>
<sequence>MAATAGESEPSSPLSSLSAQEAVDASLSEVAPREDEAAIAIARVQEFMDSTASQLTDFGVASLRATLPPNSLSVFFRNNHFSTIFHHEGGLYLLVTDEGYLHEGEVVWERRLDSARGATSFFTYDFVPFSPHADGAEGASAGAEGAGGGDSAADGHGHSTDADYALALQLQEEMQREHEAAEAARRRRAEDERPQPPEEGRR</sequence>
<feature type="compositionally biased region" description="Basic and acidic residues" evidence="1">
    <location>
        <begin position="173"/>
        <end position="202"/>
    </location>
</feature>
<evidence type="ECO:0000313" key="3">
    <source>
        <dbReference type="EMBL" id="JAC81452.1"/>
    </source>
</evidence>
<name>A0A061S8D5_9CHLO</name>
<feature type="non-terminal residue" evidence="3">
    <location>
        <position position="202"/>
    </location>
</feature>
<feature type="region of interest" description="Disordered" evidence="1">
    <location>
        <begin position="135"/>
        <end position="202"/>
    </location>
</feature>
<dbReference type="GO" id="GO:0071944">
    <property type="term" value="C:cell periphery"/>
    <property type="evidence" value="ECO:0007669"/>
    <property type="project" value="TreeGrafter"/>
</dbReference>
<dbReference type="GO" id="GO:0004843">
    <property type="term" value="F:cysteine-type deubiquitinase activity"/>
    <property type="evidence" value="ECO:0007669"/>
    <property type="project" value="InterPro"/>
</dbReference>
<dbReference type="InterPro" id="IPR033979">
    <property type="entry name" value="MINDY_domain"/>
</dbReference>
<feature type="compositionally biased region" description="Low complexity" evidence="1">
    <location>
        <begin position="7"/>
        <end position="18"/>
    </location>
</feature>
<gene>
    <name evidence="3" type="ORF">TSPGSL018_7899</name>
</gene>
<dbReference type="PANTHER" id="PTHR18063">
    <property type="entry name" value="NF-E2 INDUCIBLE PROTEIN"/>
    <property type="match status" value="1"/>
</dbReference>
<dbReference type="GO" id="GO:0005829">
    <property type="term" value="C:cytosol"/>
    <property type="evidence" value="ECO:0007669"/>
    <property type="project" value="TreeGrafter"/>
</dbReference>
<dbReference type="Pfam" id="PF04424">
    <property type="entry name" value="MINDY_DUB"/>
    <property type="match status" value="1"/>
</dbReference>
<reference evidence="3" key="1">
    <citation type="submission" date="2014-05" db="EMBL/GenBank/DDBJ databases">
        <title>The transcriptome of the halophilic microalga Tetraselmis sp. GSL018 isolated from the Great Salt Lake, Utah.</title>
        <authorList>
            <person name="Jinkerson R.E."/>
            <person name="D'Adamo S."/>
            <person name="Posewitz M.C."/>
        </authorList>
    </citation>
    <scope>NUCLEOTIDE SEQUENCE</scope>
    <source>
        <strain evidence="3">GSL018</strain>
    </source>
</reference>
<dbReference type="GO" id="GO:1990380">
    <property type="term" value="F:K48-linked deubiquitinase activity"/>
    <property type="evidence" value="ECO:0007669"/>
    <property type="project" value="InterPro"/>
</dbReference>
<feature type="region of interest" description="Disordered" evidence="1">
    <location>
        <begin position="1"/>
        <end position="20"/>
    </location>
</feature>
<accession>A0A061S8D5</accession>
<feature type="domain" description="MINDY deubiquitinase" evidence="2">
    <location>
        <begin position="32"/>
        <end position="126"/>
    </location>
</feature>
<dbReference type="GO" id="GO:0016807">
    <property type="term" value="F:cysteine-type carboxypeptidase activity"/>
    <property type="evidence" value="ECO:0007669"/>
    <property type="project" value="TreeGrafter"/>
</dbReference>
<dbReference type="EMBL" id="GBEZ01003708">
    <property type="protein sequence ID" value="JAC81452.1"/>
    <property type="molecule type" value="Transcribed_RNA"/>
</dbReference>
<protein>
    <submittedName>
        <fullName evidence="3">Duf544-domain-containing protein</fullName>
    </submittedName>
</protein>
<organism evidence="3">
    <name type="scientific">Tetraselmis sp. GSL018</name>
    <dbReference type="NCBI Taxonomy" id="582737"/>
    <lineage>
        <taxon>Eukaryota</taxon>
        <taxon>Viridiplantae</taxon>
        <taxon>Chlorophyta</taxon>
        <taxon>core chlorophytes</taxon>
        <taxon>Chlorodendrophyceae</taxon>
        <taxon>Chlorodendrales</taxon>
        <taxon>Chlorodendraceae</taxon>
        <taxon>Tetraselmis</taxon>
    </lineage>
</organism>